<dbReference type="SUPFAM" id="SSF50475">
    <property type="entry name" value="FMN-binding split barrel"/>
    <property type="match status" value="1"/>
</dbReference>
<evidence type="ECO:0000256" key="2">
    <source>
        <dbReference type="ARBA" id="ARBA00022630"/>
    </source>
</evidence>
<organism evidence="5 6">
    <name type="scientific">candidate division WOR_3 bacterium SM23_60</name>
    <dbReference type="NCBI Taxonomy" id="1703780"/>
    <lineage>
        <taxon>Bacteria</taxon>
        <taxon>Bacteria division WOR-3</taxon>
    </lineage>
</organism>
<comment type="cofactor">
    <cofactor evidence="1">
        <name>FMN</name>
        <dbReference type="ChEBI" id="CHEBI:58210"/>
    </cofactor>
</comment>
<dbReference type="AlphaFoldDB" id="A0A0S8GB53"/>
<evidence type="ECO:0000256" key="1">
    <source>
        <dbReference type="ARBA" id="ARBA00001917"/>
    </source>
</evidence>
<dbReference type="PANTHER" id="PTHR43567:SF1">
    <property type="entry name" value="FLAVOREDOXIN"/>
    <property type="match status" value="1"/>
</dbReference>
<dbReference type="InterPro" id="IPR052174">
    <property type="entry name" value="Flavoredoxin"/>
</dbReference>
<dbReference type="Proteomes" id="UP000051096">
    <property type="component" value="Unassembled WGS sequence"/>
</dbReference>
<evidence type="ECO:0000313" key="6">
    <source>
        <dbReference type="Proteomes" id="UP000051096"/>
    </source>
</evidence>
<comment type="caution">
    <text evidence="5">The sequence shown here is derived from an EMBL/GenBank/DDBJ whole genome shotgun (WGS) entry which is preliminary data.</text>
</comment>
<dbReference type="GO" id="GO:0016646">
    <property type="term" value="F:oxidoreductase activity, acting on the CH-NH group of donors, NAD or NADP as acceptor"/>
    <property type="evidence" value="ECO:0007669"/>
    <property type="project" value="UniProtKB-ARBA"/>
</dbReference>
<sequence>MKKTSDIGKYYYCFPQTVAMIGVQKNIMPAAWHTPISADPALYGVLISPKRYTYELLMKENGFTVCFLDVNYAPLCAQTGSTSGRIVDKMKTFNITYTRAEKVNGPILENSYAAYECEKFDVQEYGDHFLFVGKIVLLHFQEGIVDNDRLTDEKKIAPMLYFGKDRYITTDPHRLKIYKRSFN</sequence>
<dbReference type="InterPro" id="IPR012349">
    <property type="entry name" value="Split_barrel_FMN-bd"/>
</dbReference>
<dbReference type="PANTHER" id="PTHR43567">
    <property type="entry name" value="FLAVOREDOXIN-RELATED-RELATED"/>
    <property type="match status" value="1"/>
</dbReference>
<dbReference type="Gene3D" id="2.30.110.10">
    <property type="entry name" value="Electron Transport, Fmn-binding Protein, Chain A"/>
    <property type="match status" value="1"/>
</dbReference>
<reference evidence="5 6" key="1">
    <citation type="journal article" date="2015" name="Microbiome">
        <title>Genomic resolution of linkages in carbon, nitrogen, and sulfur cycling among widespread estuary sediment bacteria.</title>
        <authorList>
            <person name="Baker B.J."/>
            <person name="Lazar C.S."/>
            <person name="Teske A.P."/>
            <person name="Dick G.J."/>
        </authorList>
    </citation>
    <scope>NUCLEOTIDE SEQUENCE [LARGE SCALE GENOMIC DNA]</scope>
    <source>
        <strain evidence="5">SM23_60</strain>
    </source>
</reference>
<dbReference type="GO" id="GO:0010181">
    <property type="term" value="F:FMN binding"/>
    <property type="evidence" value="ECO:0007669"/>
    <property type="project" value="InterPro"/>
</dbReference>
<keyword evidence="2" id="KW-0285">Flavoprotein</keyword>
<gene>
    <name evidence="5" type="ORF">AMJ87_09690</name>
</gene>
<name>A0A0S8GB53_UNCW3</name>
<feature type="domain" description="Flavin reductase like" evidence="4">
    <location>
        <begin position="11"/>
        <end position="150"/>
    </location>
</feature>
<evidence type="ECO:0000259" key="4">
    <source>
        <dbReference type="SMART" id="SM00903"/>
    </source>
</evidence>
<proteinExistence type="inferred from homology"/>
<evidence type="ECO:0000256" key="3">
    <source>
        <dbReference type="ARBA" id="ARBA00038054"/>
    </source>
</evidence>
<evidence type="ECO:0000313" key="5">
    <source>
        <dbReference type="EMBL" id="KPK69961.1"/>
    </source>
</evidence>
<protein>
    <recommendedName>
        <fullName evidence="4">Flavin reductase like domain-containing protein</fullName>
    </recommendedName>
</protein>
<dbReference type="InterPro" id="IPR002563">
    <property type="entry name" value="Flavin_Rdtase-like_dom"/>
</dbReference>
<dbReference type="SMART" id="SM00903">
    <property type="entry name" value="Flavin_Reduct"/>
    <property type="match status" value="1"/>
</dbReference>
<dbReference type="Pfam" id="PF01613">
    <property type="entry name" value="Flavin_Reduct"/>
    <property type="match status" value="1"/>
</dbReference>
<accession>A0A0S8GB53</accession>
<comment type="similarity">
    <text evidence="3">Belongs to the flavoredoxin family.</text>
</comment>
<dbReference type="EMBL" id="LJUO01000107">
    <property type="protein sequence ID" value="KPK69961.1"/>
    <property type="molecule type" value="Genomic_DNA"/>
</dbReference>